<evidence type="ECO:0000313" key="8">
    <source>
        <dbReference type="EMBL" id="CAG8297393.1"/>
    </source>
</evidence>
<dbReference type="Proteomes" id="UP001152649">
    <property type="component" value="Unassembled WGS sequence"/>
</dbReference>
<dbReference type="InterPro" id="IPR013328">
    <property type="entry name" value="6PGD_dom2"/>
</dbReference>
<dbReference type="Gene3D" id="1.10.1040.10">
    <property type="entry name" value="N-(1-d-carboxylethyl)-l-norvaline Dehydrogenase, domain 2"/>
    <property type="match status" value="1"/>
</dbReference>
<keyword evidence="3" id="KW-0521">NADP</keyword>
<name>A0A9W4IH40_9EURO</name>
<dbReference type="Pfam" id="PF08546">
    <property type="entry name" value="ApbA_C"/>
    <property type="match status" value="1"/>
</dbReference>
<keyword evidence="9" id="KW-1185">Reference proteome</keyword>
<dbReference type="InterPro" id="IPR050838">
    <property type="entry name" value="Ketopantoate_reductase"/>
</dbReference>
<evidence type="ECO:0000256" key="2">
    <source>
        <dbReference type="ARBA" id="ARBA00013014"/>
    </source>
</evidence>
<dbReference type="InterPro" id="IPR003710">
    <property type="entry name" value="ApbA"/>
</dbReference>
<feature type="domain" description="Ketopantoate reductase N-terminal" evidence="6">
    <location>
        <begin position="37"/>
        <end position="211"/>
    </location>
</feature>
<dbReference type="GO" id="GO:0050661">
    <property type="term" value="F:NADP binding"/>
    <property type="evidence" value="ECO:0007669"/>
    <property type="project" value="TreeGrafter"/>
</dbReference>
<gene>
    <name evidence="8" type="ORF">PSALAMII_LOCUS1787</name>
</gene>
<evidence type="ECO:0000313" key="9">
    <source>
        <dbReference type="Proteomes" id="UP001152649"/>
    </source>
</evidence>
<evidence type="ECO:0000256" key="5">
    <source>
        <dbReference type="ARBA" id="ARBA00032024"/>
    </source>
</evidence>
<protein>
    <recommendedName>
        <fullName evidence="2">2-dehydropantoate 2-reductase</fullName>
        <ecNumber evidence="2">1.1.1.169</ecNumber>
    </recommendedName>
    <alternativeName>
        <fullName evidence="5">Ketopantoate reductase</fullName>
    </alternativeName>
</protein>
<dbReference type="PANTHER" id="PTHR43765">
    <property type="entry name" value="2-DEHYDROPANTOATE 2-REDUCTASE-RELATED"/>
    <property type="match status" value="1"/>
</dbReference>
<sequence>MHAPFTTRCRTALLRCNMPGSVRRLTNDARKSPRPRVHVLGLGSIGTFAAHSLSEIPHPPSVTLLCHRPSLLDAYRDNGNQISLETREGQQVDYKGYDLEVFRDGHWYSGAAPADTGAPETSPIENLIVAVKATQTASALERLRNRLTPQSTILFLQNGCGMIDRVNAQLFPHPTERPKYIVGVISHGVTLRKSFDIVHTGFAATSLGMVPKLDGSQETLQKNYLLGALPLSPRLNATAYSYTDVFQIQLEKLAVNAFCNPLCALNDAENGFLFTIPEMRRAILEEISTVACALPELHHVENLKERFAVDKLETTVNAIIQKTFHTTCSMVWDLRAGRETEVEFINGYWVKRGGELGVPTPINVELVEKVTRRNQS</sequence>
<dbReference type="NCBIfam" id="TIGR00745">
    <property type="entry name" value="apbA_panE"/>
    <property type="match status" value="1"/>
</dbReference>
<dbReference type="Gene3D" id="3.40.50.720">
    <property type="entry name" value="NAD(P)-binding Rossmann-like Domain"/>
    <property type="match status" value="1"/>
</dbReference>
<dbReference type="GO" id="GO:0005739">
    <property type="term" value="C:mitochondrion"/>
    <property type="evidence" value="ECO:0007669"/>
    <property type="project" value="TreeGrafter"/>
</dbReference>
<dbReference type="EMBL" id="CAJVPG010000066">
    <property type="protein sequence ID" value="CAG8297393.1"/>
    <property type="molecule type" value="Genomic_DNA"/>
</dbReference>
<organism evidence="8 9">
    <name type="scientific">Penicillium salamii</name>
    <dbReference type="NCBI Taxonomy" id="1612424"/>
    <lineage>
        <taxon>Eukaryota</taxon>
        <taxon>Fungi</taxon>
        <taxon>Dikarya</taxon>
        <taxon>Ascomycota</taxon>
        <taxon>Pezizomycotina</taxon>
        <taxon>Eurotiomycetes</taxon>
        <taxon>Eurotiomycetidae</taxon>
        <taxon>Eurotiales</taxon>
        <taxon>Aspergillaceae</taxon>
        <taxon>Penicillium</taxon>
    </lineage>
</organism>
<dbReference type="OrthoDB" id="73846at2759"/>
<comment type="caution">
    <text evidence="8">The sequence shown here is derived from an EMBL/GenBank/DDBJ whole genome shotgun (WGS) entry which is preliminary data.</text>
</comment>
<dbReference type="InterPro" id="IPR013332">
    <property type="entry name" value="KPR_N"/>
</dbReference>
<dbReference type="Pfam" id="PF02558">
    <property type="entry name" value="ApbA"/>
    <property type="match status" value="1"/>
</dbReference>
<comment type="similarity">
    <text evidence="1">Belongs to the ketopantoate reductase family.</text>
</comment>
<reference evidence="8" key="1">
    <citation type="submission" date="2021-07" db="EMBL/GenBank/DDBJ databases">
        <authorList>
            <person name="Branca A.L. A."/>
        </authorList>
    </citation>
    <scope>NUCLEOTIDE SEQUENCE</scope>
</reference>
<dbReference type="AlphaFoldDB" id="A0A9W4IH40"/>
<evidence type="ECO:0000256" key="1">
    <source>
        <dbReference type="ARBA" id="ARBA00007870"/>
    </source>
</evidence>
<keyword evidence="4" id="KW-0560">Oxidoreductase</keyword>
<evidence type="ECO:0000259" key="6">
    <source>
        <dbReference type="Pfam" id="PF02558"/>
    </source>
</evidence>
<accession>A0A9W4IH40</accession>
<evidence type="ECO:0000256" key="3">
    <source>
        <dbReference type="ARBA" id="ARBA00022857"/>
    </source>
</evidence>
<dbReference type="GO" id="GO:0015940">
    <property type="term" value="P:pantothenate biosynthetic process"/>
    <property type="evidence" value="ECO:0007669"/>
    <property type="project" value="InterPro"/>
</dbReference>
<dbReference type="InterPro" id="IPR013752">
    <property type="entry name" value="KPA_reductase"/>
</dbReference>
<dbReference type="SUPFAM" id="SSF48179">
    <property type="entry name" value="6-phosphogluconate dehydrogenase C-terminal domain-like"/>
    <property type="match status" value="1"/>
</dbReference>
<proteinExistence type="inferred from homology"/>
<evidence type="ECO:0000256" key="4">
    <source>
        <dbReference type="ARBA" id="ARBA00023002"/>
    </source>
</evidence>
<feature type="domain" description="Ketopantoate reductase C-terminal" evidence="7">
    <location>
        <begin position="245"/>
        <end position="370"/>
    </location>
</feature>
<dbReference type="GO" id="GO:0008677">
    <property type="term" value="F:2-dehydropantoate 2-reductase activity"/>
    <property type="evidence" value="ECO:0007669"/>
    <property type="project" value="UniProtKB-EC"/>
</dbReference>
<dbReference type="SUPFAM" id="SSF51735">
    <property type="entry name" value="NAD(P)-binding Rossmann-fold domains"/>
    <property type="match status" value="1"/>
</dbReference>
<dbReference type="PANTHER" id="PTHR43765:SF2">
    <property type="entry name" value="2-DEHYDROPANTOATE 2-REDUCTASE"/>
    <property type="match status" value="1"/>
</dbReference>
<evidence type="ECO:0000259" key="7">
    <source>
        <dbReference type="Pfam" id="PF08546"/>
    </source>
</evidence>
<dbReference type="EC" id="1.1.1.169" evidence="2"/>
<dbReference type="InterPro" id="IPR036291">
    <property type="entry name" value="NAD(P)-bd_dom_sf"/>
</dbReference>
<dbReference type="InterPro" id="IPR008927">
    <property type="entry name" value="6-PGluconate_DH-like_C_sf"/>
</dbReference>